<dbReference type="InterPro" id="IPR019734">
    <property type="entry name" value="TPR_rpt"/>
</dbReference>
<dbReference type="OMA" id="QWRGDIE"/>
<dbReference type="SUPFAM" id="SSF48452">
    <property type="entry name" value="TPR-like"/>
    <property type="match status" value="2"/>
</dbReference>
<dbReference type="STRING" id="126957.T1IZN4"/>
<keyword evidence="3" id="KW-0677">Repeat</keyword>
<evidence type="ECO:0000256" key="1">
    <source>
        <dbReference type="ARBA" id="ARBA00004572"/>
    </source>
</evidence>
<dbReference type="HOGENOM" id="CLU_017516_2_0_1"/>
<keyword evidence="8" id="KW-0472">Membrane</keyword>
<evidence type="ECO:0000256" key="5">
    <source>
        <dbReference type="ARBA" id="ARBA00022803"/>
    </source>
</evidence>
<proteinExistence type="inferred from homology"/>
<dbReference type="GO" id="GO:0008320">
    <property type="term" value="F:protein transmembrane transporter activity"/>
    <property type="evidence" value="ECO:0007669"/>
    <property type="project" value="TreeGrafter"/>
</dbReference>
<feature type="repeat" description="TPR" evidence="10">
    <location>
        <begin position="551"/>
        <end position="584"/>
    </location>
</feature>
<dbReference type="EMBL" id="JH431720">
    <property type="status" value="NOT_ANNOTATED_CDS"/>
    <property type="molecule type" value="Genomic_DNA"/>
</dbReference>
<dbReference type="EnsemblMetazoa" id="SMAR006713-RA">
    <property type="protein sequence ID" value="SMAR006713-PA"/>
    <property type="gene ID" value="SMAR006713"/>
</dbReference>
<dbReference type="GO" id="GO:0005741">
    <property type="term" value="C:mitochondrial outer membrane"/>
    <property type="evidence" value="ECO:0007669"/>
    <property type="project" value="UniProtKB-SubCell"/>
</dbReference>
<dbReference type="eggNOG" id="KOG0547">
    <property type="taxonomic scope" value="Eukaryota"/>
</dbReference>
<organism evidence="11 12">
    <name type="scientific">Strigamia maritima</name>
    <name type="common">European centipede</name>
    <name type="synonym">Geophilus maritimus</name>
    <dbReference type="NCBI Taxonomy" id="126957"/>
    <lineage>
        <taxon>Eukaryota</taxon>
        <taxon>Metazoa</taxon>
        <taxon>Ecdysozoa</taxon>
        <taxon>Arthropoda</taxon>
        <taxon>Myriapoda</taxon>
        <taxon>Chilopoda</taxon>
        <taxon>Pleurostigmophora</taxon>
        <taxon>Geophilomorpha</taxon>
        <taxon>Linotaeniidae</taxon>
        <taxon>Strigamia</taxon>
    </lineage>
</organism>
<dbReference type="Gene3D" id="1.25.40.10">
    <property type="entry name" value="Tetratricopeptide repeat domain"/>
    <property type="match status" value="2"/>
</dbReference>
<dbReference type="PANTHER" id="PTHR46208">
    <property type="entry name" value="MITOCHONDRIAL IMPORT RECEPTOR SUBUNIT TOM70"/>
    <property type="match status" value="1"/>
</dbReference>
<dbReference type="PhylomeDB" id="T1IZN4"/>
<evidence type="ECO:0000256" key="3">
    <source>
        <dbReference type="ARBA" id="ARBA00022737"/>
    </source>
</evidence>
<dbReference type="Pfam" id="PF13432">
    <property type="entry name" value="TPR_16"/>
    <property type="match status" value="1"/>
</dbReference>
<sequence length="615" mass="69337">ITNINIHSNLAIRPRELIFPLCSLIVSPLRAHASFPLPAAMISKTSMAANKTSGVNTVGSSWTKWQIALAIGTPVALGLGYWYYRTHRPSVKNLNSVEAETGSKDPSIFGTQNCEAKIEDCSENDPISKAQAMKNKGNKLFKAGKYDEAIKHYTEAITMCPVDKKDDIATFYQNRAAAYEQLKQYQNVIDDCSEALKLNCRYSKALNRRAKAYELTKELQRCLEDVTAVCILEGFQNQASLIMADRVLKQLGKDRAQEEMKKRIPVLPSSHFMKSYFSSFNNDPIINSLKNELDIDTADLSGFMRARQDLKQQRYQSIIEDCTAELKNENSPFRPEAMLLRSTFYIFRGQGSLAAEDLDAVVNTDDIDAKLKVNALIKLGSLKIQEDRPDKALEYFAVAEKLDPNNCDIYHHRGQINLMMDNMQNALQDFSRAVELNPSFPIAYVQKCYADCRNAFLQRNIEGVQKGIDVFEDALKRFPTCVEAYALYGQVLTERHEFDKADDCFERALKFDPENANILVHRGLLKLQWKQDVDGAIDYIIEAIKLDDKCEFAYETLGTLEVQRGNLDRAVDLFNKAIALAKTEAEMAHLYSLNDAALAQAQVAKRLGIQIPHAS</sequence>
<keyword evidence="2" id="KW-0812">Transmembrane</keyword>
<keyword evidence="6" id="KW-1133">Transmembrane helix</keyword>
<reference evidence="12" key="1">
    <citation type="submission" date="2011-05" db="EMBL/GenBank/DDBJ databases">
        <authorList>
            <person name="Richards S.R."/>
            <person name="Qu J."/>
            <person name="Jiang H."/>
            <person name="Jhangiani S.N."/>
            <person name="Agravi P."/>
            <person name="Goodspeed R."/>
            <person name="Gross S."/>
            <person name="Mandapat C."/>
            <person name="Jackson L."/>
            <person name="Mathew T."/>
            <person name="Pu L."/>
            <person name="Thornton R."/>
            <person name="Saada N."/>
            <person name="Wilczek-Boney K.B."/>
            <person name="Lee S."/>
            <person name="Kovar C."/>
            <person name="Wu Y."/>
            <person name="Scherer S.E."/>
            <person name="Worley K.C."/>
            <person name="Muzny D.M."/>
            <person name="Gibbs R."/>
        </authorList>
    </citation>
    <scope>NUCLEOTIDE SEQUENCE</scope>
    <source>
        <strain evidence="12">Brora</strain>
    </source>
</reference>
<feature type="repeat" description="TPR" evidence="10">
    <location>
        <begin position="130"/>
        <end position="163"/>
    </location>
</feature>
<evidence type="ECO:0000256" key="9">
    <source>
        <dbReference type="ARBA" id="ARBA00038030"/>
    </source>
</evidence>
<comment type="similarity">
    <text evidence="9">Belongs to the Tom70 family.</text>
</comment>
<evidence type="ECO:0000256" key="4">
    <source>
        <dbReference type="ARBA" id="ARBA00022787"/>
    </source>
</evidence>
<feature type="repeat" description="TPR" evidence="10">
    <location>
        <begin position="407"/>
        <end position="440"/>
    </location>
</feature>
<feature type="repeat" description="TPR" evidence="10">
    <location>
        <begin position="482"/>
        <end position="515"/>
    </location>
</feature>
<dbReference type="Pfam" id="PF00515">
    <property type="entry name" value="TPR_1"/>
    <property type="match status" value="1"/>
</dbReference>
<reference evidence="11" key="2">
    <citation type="submission" date="2015-02" db="UniProtKB">
        <authorList>
            <consortium name="EnsemblMetazoa"/>
        </authorList>
    </citation>
    <scope>IDENTIFICATION</scope>
</reference>
<dbReference type="GO" id="GO:0030943">
    <property type="term" value="F:mitochondrion targeting sequence binding"/>
    <property type="evidence" value="ECO:0007669"/>
    <property type="project" value="TreeGrafter"/>
</dbReference>
<evidence type="ECO:0000256" key="10">
    <source>
        <dbReference type="PROSITE-ProRule" id="PRU00339"/>
    </source>
</evidence>
<evidence type="ECO:0000313" key="11">
    <source>
        <dbReference type="EnsemblMetazoa" id="SMAR006713-PA"/>
    </source>
</evidence>
<dbReference type="InterPro" id="IPR011990">
    <property type="entry name" value="TPR-like_helical_dom_sf"/>
</dbReference>
<keyword evidence="7" id="KW-0496">Mitochondrion</keyword>
<dbReference type="Pfam" id="PF13181">
    <property type="entry name" value="TPR_8"/>
    <property type="match status" value="2"/>
</dbReference>
<name>T1IZN4_STRMM</name>
<dbReference type="Proteomes" id="UP000014500">
    <property type="component" value="Unassembled WGS sequence"/>
</dbReference>
<dbReference type="PROSITE" id="PS50293">
    <property type="entry name" value="TPR_REGION"/>
    <property type="match status" value="2"/>
</dbReference>
<dbReference type="PROSITE" id="PS50005">
    <property type="entry name" value="TPR"/>
    <property type="match status" value="5"/>
</dbReference>
<protein>
    <recommendedName>
        <fullName evidence="13">Mitochondrial import receptor subunit TOM70</fullName>
    </recommendedName>
</protein>
<dbReference type="AlphaFoldDB" id="T1IZN4"/>
<feature type="repeat" description="TPR" evidence="10">
    <location>
        <begin position="373"/>
        <end position="406"/>
    </location>
</feature>
<keyword evidence="5 10" id="KW-0802">TPR repeat</keyword>
<evidence type="ECO:0000256" key="8">
    <source>
        <dbReference type="ARBA" id="ARBA00023136"/>
    </source>
</evidence>
<dbReference type="GO" id="GO:0030150">
    <property type="term" value="P:protein import into mitochondrial matrix"/>
    <property type="evidence" value="ECO:0007669"/>
    <property type="project" value="TreeGrafter"/>
</dbReference>
<accession>T1IZN4</accession>
<evidence type="ECO:0000256" key="7">
    <source>
        <dbReference type="ARBA" id="ARBA00023128"/>
    </source>
</evidence>
<evidence type="ECO:0000256" key="6">
    <source>
        <dbReference type="ARBA" id="ARBA00022989"/>
    </source>
</evidence>
<evidence type="ECO:0008006" key="13">
    <source>
        <dbReference type="Google" id="ProtNLM"/>
    </source>
</evidence>
<dbReference type="PANTHER" id="PTHR46208:SF1">
    <property type="entry name" value="MITOCHONDRIAL IMPORT RECEPTOR SUBUNIT TOM70"/>
    <property type="match status" value="1"/>
</dbReference>
<keyword evidence="4" id="KW-1000">Mitochondrion outer membrane</keyword>
<keyword evidence="12" id="KW-1185">Reference proteome</keyword>
<dbReference type="GO" id="GO:0045039">
    <property type="term" value="P:protein insertion into mitochondrial inner membrane"/>
    <property type="evidence" value="ECO:0007669"/>
    <property type="project" value="TreeGrafter"/>
</dbReference>
<comment type="subcellular location">
    <subcellularLocation>
        <location evidence="1">Mitochondrion outer membrane</location>
        <topology evidence="1">Single-pass membrane protein</topology>
    </subcellularLocation>
</comment>
<evidence type="ECO:0000256" key="2">
    <source>
        <dbReference type="ARBA" id="ARBA00022692"/>
    </source>
</evidence>
<dbReference type="SMART" id="SM00028">
    <property type="entry name" value="TPR"/>
    <property type="match status" value="8"/>
</dbReference>
<evidence type="ECO:0000313" key="12">
    <source>
        <dbReference type="Proteomes" id="UP000014500"/>
    </source>
</evidence>